<keyword evidence="1" id="KW-1133">Transmembrane helix</keyword>
<accession>A0ABQ0VUQ8</accession>
<protein>
    <recommendedName>
        <fullName evidence="4">Extracellular solute-binding protein</fullName>
    </recommendedName>
</protein>
<name>A0ABQ0VUQ8_9BACI</name>
<proteinExistence type="predicted"/>
<sequence length="195" mass="22437">MKLKEAFQGMTTKEKVDYVWEYYKGIIIGSLCFLLFIWLMVDGFMSKDEEPVVVTILSRTSLAGIEEIEEAFSHETFDVYVDHIYHENGKIPENGMQSIERLSTSLAVGQIDLFVIDQTMAELMMLEEVLAPIDDMIDTTTIQIDQQDQLILENDWYGIRASTLSELQSLEKSDQLYVFIPATARHVKKIEQLLK</sequence>
<feature type="transmembrane region" description="Helical" evidence="1">
    <location>
        <begin position="22"/>
        <end position="41"/>
    </location>
</feature>
<reference evidence="2 3" key="1">
    <citation type="submission" date="2019-07" db="EMBL/GenBank/DDBJ databases">
        <title>Whole genome shotgun sequence of Halolactibacillus miurensis NBRC 100873.</title>
        <authorList>
            <person name="Hosoyama A."/>
            <person name="Uohara A."/>
            <person name="Ohji S."/>
            <person name="Ichikawa N."/>
        </authorList>
    </citation>
    <scope>NUCLEOTIDE SEQUENCE [LARGE SCALE GENOMIC DNA]</scope>
    <source>
        <strain evidence="2 3">NBRC 100873</strain>
    </source>
</reference>
<evidence type="ECO:0008006" key="4">
    <source>
        <dbReference type="Google" id="ProtNLM"/>
    </source>
</evidence>
<dbReference type="Proteomes" id="UP000321773">
    <property type="component" value="Unassembled WGS sequence"/>
</dbReference>
<evidence type="ECO:0000313" key="2">
    <source>
        <dbReference type="EMBL" id="GEM04892.1"/>
    </source>
</evidence>
<keyword evidence="1" id="KW-0812">Transmembrane</keyword>
<evidence type="ECO:0000256" key="1">
    <source>
        <dbReference type="SAM" id="Phobius"/>
    </source>
</evidence>
<organism evidence="2 3">
    <name type="scientific">Halolactibacillus miurensis</name>
    <dbReference type="NCBI Taxonomy" id="306541"/>
    <lineage>
        <taxon>Bacteria</taxon>
        <taxon>Bacillati</taxon>
        <taxon>Bacillota</taxon>
        <taxon>Bacilli</taxon>
        <taxon>Bacillales</taxon>
        <taxon>Bacillaceae</taxon>
        <taxon>Halolactibacillus</taxon>
    </lineage>
</organism>
<comment type="caution">
    <text evidence="2">The sequence shown here is derived from an EMBL/GenBank/DDBJ whole genome shotgun (WGS) entry which is preliminary data.</text>
</comment>
<keyword evidence="1" id="KW-0472">Membrane</keyword>
<dbReference type="EMBL" id="BJWJ01000019">
    <property type="protein sequence ID" value="GEM04892.1"/>
    <property type="molecule type" value="Genomic_DNA"/>
</dbReference>
<evidence type="ECO:0000313" key="3">
    <source>
        <dbReference type="Proteomes" id="UP000321773"/>
    </source>
</evidence>
<gene>
    <name evidence="2" type="ORF">HMI01_18800</name>
</gene>
<keyword evidence="3" id="KW-1185">Reference proteome</keyword>